<dbReference type="Pfam" id="PF08338">
    <property type="entry name" value="DUF1731"/>
    <property type="match status" value="1"/>
</dbReference>
<keyword evidence="4" id="KW-1185">Reference proteome</keyword>
<dbReference type="SUPFAM" id="SSF51735">
    <property type="entry name" value="NAD(P)-binding Rossmann-fold domains"/>
    <property type="match status" value="1"/>
</dbReference>
<feature type="domain" description="NAD-dependent epimerase/dehydratase" evidence="1">
    <location>
        <begin position="6"/>
        <end position="214"/>
    </location>
</feature>
<evidence type="ECO:0000313" key="4">
    <source>
        <dbReference type="Proteomes" id="UP000789390"/>
    </source>
</evidence>
<accession>A0A8J2RI31</accession>
<dbReference type="InterPro" id="IPR001509">
    <property type="entry name" value="Epimerase_deHydtase"/>
</dbReference>
<dbReference type="Gene3D" id="3.40.50.720">
    <property type="entry name" value="NAD(P)-binding Rossmann-like Domain"/>
    <property type="match status" value="1"/>
</dbReference>
<name>A0A8J2RI31_9CRUS</name>
<dbReference type="Proteomes" id="UP000789390">
    <property type="component" value="Unassembled WGS sequence"/>
</dbReference>
<feature type="domain" description="DUF1731" evidence="2">
    <location>
        <begin position="249"/>
        <end position="295"/>
    </location>
</feature>
<sequence>MAGKTVVIGGGSGFIGTALSNLLRHCGYDVVVVSRVPGAFNTTWSDLEHNGLPKNTTAVVSLAGQNILDFKRKWNSGFQQTVRASRINTTSSLARAIEEAEIKPNVFVSISGVGYYPPDPIKEYTEYSAGGKDDYFAELCTDWEQSAKLPAEVGVRQVTIRSGVVLGRRGGMIAQLYFPFFFGMGGPVGSGQQYLPWIHLHDIARLFLHAIENQQVEGVLNGVSPNPTTSKEFARAFGSSLWRPALIPLPEFVCNILLGPERARMLTQGQKVIPKRTLESGFVYKYPDIRSACREFSPLIYTDDLDRENISR</sequence>
<protein>
    <recommendedName>
        <fullName evidence="5">Epimerase family protein SDR39U1</fullName>
    </recommendedName>
</protein>
<evidence type="ECO:0000259" key="1">
    <source>
        <dbReference type="Pfam" id="PF01370"/>
    </source>
</evidence>
<dbReference type="OrthoDB" id="276721at2759"/>
<evidence type="ECO:0000259" key="2">
    <source>
        <dbReference type="Pfam" id="PF08338"/>
    </source>
</evidence>
<dbReference type="AlphaFoldDB" id="A0A8J2RI31"/>
<dbReference type="InterPro" id="IPR010099">
    <property type="entry name" value="SDR39U1"/>
</dbReference>
<evidence type="ECO:0008006" key="5">
    <source>
        <dbReference type="Google" id="ProtNLM"/>
    </source>
</evidence>
<dbReference type="Pfam" id="PF01370">
    <property type="entry name" value="Epimerase"/>
    <property type="match status" value="1"/>
</dbReference>
<dbReference type="EMBL" id="CAKKLH010000057">
    <property type="protein sequence ID" value="CAH0101454.1"/>
    <property type="molecule type" value="Genomic_DNA"/>
</dbReference>
<evidence type="ECO:0000313" key="3">
    <source>
        <dbReference type="EMBL" id="CAH0101454.1"/>
    </source>
</evidence>
<dbReference type="PANTHER" id="PTHR11092">
    <property type="entry name" value="SUGAR NUCLEOTIDE EPIMERASE RELATED"/>
    <property type="match status" value="1"/>
</dbReference>
<dbReference type="NCBIfam" id="TIGR01777">
    <property type="entry name" value="yfcH"/>
    <property type="match status" value="1"/>
</dbReference>
<dbReference type="InterPro" id="IPR013549">
    <property type="entry name" value="DUF1731"/>
</dbReference>
<gene>
    <name evidence="3" type="ORF">DGAL_LOCUS3786</name>
</gene>
<dbReference type="InterPro" id="IPR036291">
    <property type="entry name" value="NAD(P)-bd_dom_sf"/>
</dbReference>
<comment type="caution">
    <text evidence="3">The sequence shown here is derived from an EMBL/GenBank/DDBJ whole genome shotgun (WGS) entry which is preliminary data.</text>
</comment>
<organism evidence="3 4">
    <name type="scientific">Daphnia galeata</name>
    <dbReference type="NCBI Taxonomy" id="27404"/>
    <lineage>
        <taxon>Eukaryota</taxon>
        <taxon>Metazoa</taxon>
        <taxon>Ecdysozoa</taxon>
        <taxon>Arthropoda</taxon>
        <taxon>Crustacea</taxon>
        <taxon>Branchiopoda</taxon>
        <taxon>Diplostraca</taxon>
        <taxon>Cladocera</taxon>
        <taxon>Anomopoda</taxon>
        <taxon>Daphniidae</taxon>
        <taxon>Daphnia</taxon>
    </lineage>
</organism>
<dbReference type="CDD" id="cd05242">
    <property type="entry name" value="SDR_a8"/>
    <property type="match status" value="1"/>
</dbReference>
<dbReference type="PANTHER" id="PTHR11092:SF0">
    <property type="entry name" value="EPIMERASE FAMILY PROTEIN SDR39U1"/>
    <property type="match status" value="1"/>
</dbReference>
<proteinExistence type="predicted"/>
<reference evidence="3" key="1">
    <citation type="submission" date="2021-11" db="EMBL/GenBank/DDBJ databases">
        <authorList>
            <person name="Schell T."/>
        </authorList>
    </citation>
    <scope>NUCLEOTIDE SEQUENCE</scope>
    <source>
        <strain evidence="3">M5</strain>
    </source>
</reference>